<reference evidence="3 4" key="1">
    <citation type="journal article" date="2016" name="Nat. Commun.">
        <title>Thousands of microbial genomes shed light on interconnected biogeochemical processes in an aquifer system.</title>
        <authorList>
            <person name="Anantharaman K."/>
            <person name="Brown C.T."/>
            <person name="Hug L.A."/>
            <person name="Sharon I."/>
            <person name="Castelle C.J."/>
            <person name="Probst A.J."/>
            <person name="Thomas B.C."/>
            <person name="Singh A."/>
            <person name="Wilkins M.J."/>
            <person name="Karaoz U."/>
            <person name="Brodie E.L."/>
            <person name="Williams K.H."/>
            <person name="Hubbard S.S."/>
            <person name="Banfield J.F."/>
        </authorList>
    </citation>
    <scope>NUCLEOTIDE SEQUENCE [LARGE SCALE GENOMIC DNA]</scope>
</reference>
<organism evidence="3 4">
    <name type="scientific">Candidatus Staskawiczbacteria bacterium RIFOXYB1_FULL_37_44</name>
    <dbReference type="NCBI Taxonomy" id="1802223"/>
    <lineage>
        <taxon>Bacteria</taxon>
        <taxon>Candidatus Staskawicziibacteriota</taxon>
    </lineage>
</organism>
<dbReference type="STRING" id="1802223.A2358_01570"/>
<dbReference type="InterPro" id="IPR002477">
    <property type="entry name" value="Peptidoglycan-bd-like"/>
</dbReference>
<evidence type="ECO:0000256" key="1">
    <source>
        <dbReference type="SAM" id="SignalP"/>
    </source>
</evidence>
<gene>
    <name evidence="3" type="ORF">A2358_01570</name>
</gene>
<evidence type="ECO:0000259" key="2">
    <source>
        <dbReference type="Pfam" id="PF01471"/>
    </source>
</evidence>
<feature type="signal peptide" evidence="1">
    <location>
        <begin position="1"/>
        <end position="26"/>
    </location>
</feature>
<dbReference type="Pfam" id="PF01471">
    <property type="entry name" value="PG_binding_1"/>
    <property type="match status" value="1"/>
</dbReference>
<feature type="chain" id="PRO_5009583296" description="Peptidoglycan binding-like domain-containing protein" evidence="1">
    <location>
        <begin position="27"/>
        <end position="570"/>
    </location>
</feature>
<dbReference type="Gene3D" id="1.10.101.10">
    <property type="entry name" value="PGBD-like superfamily/PGBD"/>
    <property type="match status" value="1"/>
</dbReference>
<keyword evidence="1" id="KW-0732">Signal</keyword>
<comment type="caution">
    <text evidence="3">The sequence shown here is derived from an EMBL/GenBank/DDBJ whole genome shotgun (WGS) entry which is preliminary data.</text>
</comment>
<protein>
    <recommendedName>
        <fullName evidence="2">Peptidoglycan binding-like domain-containing protein</fullName>
    </recommendedName>
</protein>
<dbReference type="EMBL" id="MHPJ01000001">
    <property type="protein sequence ID" value="OGZ79635.1"/>
    <property type="molecule type" value="Genomic_DNA"/>
</dbReference>
<dbReference type="InterPro" id="IPR036365">
    <property type="entry name" value="PGBD-like_sf"/>
</dbReference>
<evidence type="ECO:0000313" key="4">
    <source>
        <dbReference type="Proteomes" id="UP000178650"/>
    </source>
</evidence>
<sequence length="570" mass="62877">MGEKINKITIFVAGVLLFFAAGNVKAANVGDAASFNVDKNFDIHGKTQISATLIKASSKLYFYAENQWWNSQSSEKQNTILANLDNLSVEFSNNIYPKLTSTFGQEWNPGIDGDSKITVLFESMNNEEGGYFREADEYEKIQVPISNEREMIYMSTAVALGPNAKIVLGHEFMHLITFNQKNRINKVEEDTWLNEARADYTSTILGYDDIYKGSNLQQRVIDFIENPTDSLIDWTGKKYDYASVNLFMHYLVDRYRINILSDSLKSKSVGIESINEALLESGSKDGFAQVFTNWAIALALNDCSLNLKYCYSNKNLANLKINPTLIFLPLTGSSSLSSTNVTKSWVGNWQKIIGGSGNLKLDFSGLSGNNFQVSYIVYDKNNNYSVNFLNFDADGIGEVNVKDFGTKYKSLIIIPSLQTEISGIDGMDIAYPYNFTVSISGDDSGANQALIQNLLDKIDSLKKQIADILAQRQGGGGSQNNSCSQLTRNLYLGSSGSDVSCLQTFLKNQGAGIYPEGLVTGNFGSLTKQAVIKFQEKYSADVLSPIGLTKGTGYVGVRTRTKINQILGVI</sequence>
<dbReference type="SUPFAM" id="SSF47090">
    <property type="entry name" value="PGBD-like"/>
    <property type="match status" value="1"/>
</dbReference>
<feature type="domain" description="Peptidoglycan binding-like" evidence="2">
    <location>
        <begin position="495"/>
        <end position="538"/>
    </location>
</feature>
<evidence type="ECO:0000313" key="3">
    <source>
        <dbReference type="EMBL" id="OGZ79635.1"/>
    </source>
</evidence>
<dbReference type="AlphaFoldDB" id="A0A1G2IXQ8"/>
<dbReference type="Proteomes" id="UP000178650">
    <property type="component" value="Unassembled WGS sequence"/>
</dbReference>
<accession>A0A1G2IXQ8</accession>
<name>A0A1G2IXQ8_9BACT</name>
<dbReference type="InterPro" id="IPR036366">
    <property type="entry name" value="PGBDSf"/>
</dbReference>
<proteinExistence type="predicted"/>